<evidence type="ECO:0000259" key="3">
    <source>
        <dbReference type="Pfam" id="PF04548"/>
    </source>
</evidence>
<dbReference type="AlphaFoldDB" id="A0AAV2CW00"/>
<dbReference type="InterPro" id="IPR045058">
    <property type="entry name" value="GIMA/IAN/Toc"/>
</dbReference>
<dbReference type="EMBL" id="OZ034814">
    <property type="protein sequence ID" value="CAL1360062.1"/>
    <property type="molecule type" value="Genomic_DNA"/>
</dbReference>
<reference evidence="4 5" key="1">
    <citation type="submission" date="2024-04" db="EMBL/GenBank/DDBJ databases">
        <authorList>
            <person name="Fracassetti M."/>
        </authorList>
    </citation>
    <scope>NUCLEOTIDE SEQUENCE [LARGE SCALE GENOMIC DNA]</scope>
</reference>
<dbReference type="GO" id="GO:0005525">
    <property type="term" value="F:GTP binding"/>
    <property type="evidence" value="ECO:0007669"/>
    <property type="project" value="UniProtKB-KW"/>
</dbReference>
<dbReference type="InterPro" id="IPR027417">
    <property type="entry name" value="P-loop_NTPase"/>
</dbReference>
<dbReference type="Gene3D" id="3.40.50.300">
    <property type="entry name" value="P-loop containing nucleotide triphosphate hydrolases"/>
    <property type="match status" value="1"/>
</dbReference>
<name>A0AAV2CW00_9ROSI</name>
<dbReference type="Proteomes" id="UP001497516">
    <property type="component" value="Chromosome 10"/>
</dbReference>
<proteinExistence type="predicted"/>
<evidence type="ECO:0000256" key="1">
    <source>
        <dbReference type="ARBA" id="ARBA00022741"/>
    </source>
</evidence>
<keyword evidence="1" id="KW-0547">Nucleotide-binding</keyword>
<sequence>MDTAMRVSVESRPTTLALVGPRATGKSSLANAILETQAFGMCGGMFSLHRANVLTAQVQNYNLVTVVDTPGNDFVCDRAGVAPLKHILKSLEGVDAILVVLSAAKPHVPVAENIKKMLGEDVSAYLVGLVTGADRHLSGPELENLDRRVQAPEGFEQLWEACNGRVVRFEICDDKELARQQLRRLLDLVSNMKTRHRNVPFLTELDDTPISSARRGREPPVDQSFDVDRLPAILARLNQVAMDMQCQLKIIENHVKKAKGSKVNLASLWKNPISLQKAGVLIIVGAALLYFSVKKNE</sequence>
<keyword evidence="2" id="KW-0342">GTP-binding</keyword>
<protein>
    <recommendedName>
        <fullName evidence="3">AIG1-type G domain-containing protein</fullName>
    </recommendedName>
</protein>
<keyword evidence="5" id="KW-1185">Reference proteome</keyword>
<gene>
    <name evidence="4" type="ORF">LTRI10_LOCUS7521</name>
</gene>
<evidence type="ECO:0000313" key="5">
    <source>
        <dbReference type="Proteomes" id="UP001497516"/>
    </source>
</evidence>
<dbReference type="SUPFAM" id="SSF52540">
    <property type="entry name" value="P-loop containing nucleoside triphosphate hydrolases"/>
    <property type="match status" value="1"/>
</dbReference>
<dbReference type="InterPro" id="IPR006703">
    <property type="entry name" value="G_AIG1"/>
</dbReference>
<accession>A0AAV2CW00</accession>
<organism evidence="4 5">
    <name type="scientific">Linum trigynum</name>
    <dbReference type="NCBI Taxonomy" id="586398"/>
    <lineage>
        <taxon>Eukaryota</taxon>
        <taxon>Viridiplantae</taxon>
        <taxon>Streptophyta</taxon>
        <taxon>Embryophyta</taxon>
        <taxon>Tracheophyta</taxon>
        <taxon>Spermatophyta</taxon>
        <taxon>Magnoliopsida</taxon>
        <taxon>eudicotyledons</taxon>
        <taxon>Gunneridae</taxon>
        <taxon>Pentapetalae</taxon>
        <taxon>rosids</taxon>
        <taxon>fabids</taxon>
        <taxon>Malpighiales</taxon>
        <taxon>Linaceae</taxon>
        <taxon>Linum</taxon>
    </lineage>
</organism>
<dbReference type="PANTHER" id="PTHR10903">
    <property type="entry name" value="GTPASE, IMAP FAMILY MEMBER-RELATED"/>
    <property type="match status" value="1"/>
</dbReference>
<feature type="domain" description="AIG1-type G" evidence="3">
    <location>
        <begin position="15"/>
        <end position="207"/>
    </location>
</feature>
<evidence type="ECO:0000256" key="2">
    <source>
        <dbReference type="ARBA" id="ARBA00023134"/>
    </source>
</evidence>
<dbReference type="PANTHER" id="PTHR10903:SF184">
    <property type="entry name" value="GTP-BINDING PROTEIN A"/>
    <property type="match status" value="1"/>
</dbReference>
<evidence type="ECO:0000313" key="4">
    <source>
        <dbReference type="EMBL" id="CAL1360062.1"/>
    </source>
</evidence>
<dbReference type="Pfam" id="PF04548">
    <property type="entry name" value="AIG1"/>
    <property type="match status" value="1"/>
</dbReference>